<dbReference type="GO" id="GO:0005829">
    <property type="term" value="C:cytosol"/>
    <property type="evidence" value="ECO:0007669"/>
    <property type="project" value="TreeGrafter"/>
</dbReference>
<organism evidence="11 12">
    <name type="scientific">Candidatus Roizmanbacteria bacterium CG_4_10_14_0_2_um_filter_39_13</name>
    <dbReference type="NCBI Taxonomy" id="1974825"/>
    <lineage>
        <taxon>Bacteria</taxon>
        <taxon>Candidatus Roizmaniibacteriota</taxon>
    </lineage>
</organism>
<dbReference type="PROSITE" id="PS51192">
    <property type="entry name" value="HELICASE_ATP_BIND_1"/>
    <property type="match status" value="1"/>
</dbReference>
<dbReference type="Pfam" id="PF00270">
    <property type="entry name" value="DEAD"/>
    <property type="match status" value="1"/>
</dbReference>
<evidence type="ECO:0000313" key="11">
    <source>
        <dbReference type="EMBL" id="PIZ62006.1"/>
    </source>
</evidence>
<name>A0A2M7TVZ8_9BACT</name>
<dbReference type="InterPro" id="IPR001650">
    <property type="entry name" value="Helicase_C-like"/>
</dbReference>
<feature type="domain" description="Helicase C-terminal" evidence="9">
    <location>
        <begin position="283"/>
        <end position="398"/>
    </location>
</feature>
<evidence type="ECO:0000259" key="8">
    <source>
        <dbReference type="PROSITE" id="PS51192"/>
    </source>
</evidence>
<dbReference type="Proteomes" id="UP000228503">
    <property type="component" value="Unassembled WGS sequence"/>
</dbReference>
<dbReference type="PROSITE" id="PS51195">
    <property type="entry name" value="Q_MOTIF"/>
    <property type="match status" value="1"/>
</dbReference>
<feature type="domain" description="Helicase ATP-binding" evidence="8">
    <location>
        <begin position="88"/>
        <end position="257"/>
    </location>
</feature>
<evidence type="ECO:0000256" key="2">
    <source>
        <dbReference type="ARBA" id="ARBA00022801"/>
    </source>
</evidence>
<comment type="caution">
    <text evidence="11">The sequence shown here is derived from an EMBL/GenBank/DDBJ whole genome shotgun (WGS) entry which is preliminary data.</text>
</comment>
<comment type="similarity">
    <text evidence="5">Belongs to the DEAD box helicase family.</text>
</comment>
<dbReference type="SMART" id="SM00487">
    <property type="entry name" value="DEXDc"/>
    <property type="match status" value="1"/>
</dbReference>
<evidence type="ECO:0000259" key="9">
    <source>
        <dbReference type="PROSITE" id="PS51194"/>
    </source>
</evidence>
<feature type="domain" description="DEAD-box RNA helicase Q" evidence="10">
    <location>
        <begin position="57"/>
        <end position="85"/>
    </location>
</feature>
<dbReference type="InterPro" id="IPR014001">
    <property type="entry name" value="Helicase_ATP-bd"/>
</dbReference>
<evidence type="ECO:0000256" key="1">
    <source>
        <dbReference type="ARBA" id="ARBA00022741"/>
    </source>
</evidence>
<keyword evidence="1" id="KW-0547">Nucleotide-binding</keyword>
<dbReference type="PANTHER" id="PTHR47959:SF13">
    <property type="entry name" value="ATP-DEPENDENT RNA HELICASE RHLE"/>
    <property type="match status" value="1"/>
</dbReference>
<dbReference type="InterPro" id="IPR027417">
    <property type="entry name" value="P-loop_NTPase"/>
</dbReference>
<dbReference type="PANTHER" id="PTHR47959">
    <property type="entry name" value="ATP-DEPENDENT RNA HELICASE RHLE-RELATED"/>
    <property type="match status" value="1"/>
</dbReference>
<evidence type="ECO:0000313" key="12">
    <source>
        <dbReference type="Proteomes" id="UP000228503"/>
    </source>
</evidence>
<dbReference type="AlphaFoldDB" id="A0A2M7TVZ8"/>
<feature type="region of interest" description="Disordered" evidence="7">
    <location>
        <begin position="1"/>
        <end position="38"/>
    </location>
</feature>
<dbReference type="InterPro" id="IPR011545">
    <property type="entry name" value="DEAD/DEAH_box_helicase_dom"/>
</dbReference>
<evidence type="ECO:0000256" key="7">
    <source>
        <dbReference type="SAM" id="MobiDB-lite"/>
    </source>
</evidence>
<dbReference type="EMBL" id="PFOB01000068">
    <property type="protein sequence ID" value="PIZ62006.1"/>
    <property type="molecule type" value="Genomic_DNA"/>
</dbReference>
<evidence type="ECO:0000256" key="5">
    <source>
        <dbReference type="ARBA" id="ARBA00038437"/>
    </source>
</evidence>
<dbReference type="CDD" id="cd18787">
    <property type="entry name" value="SF2_C_DEAD"/>
    <property type="match status" value="1"/>
</dbReference>
<dbReference type="CDD" id="cd00268">
    <property type="entry name" value="DEADc"/>
    <property type="match status" value="1"/>
</dbReference>
<dbReference type="SUPFAM" id="SSF52540">
    <property type="entry name" value="P-loop containing nucleoside triphosphate hydrolases"/>
    <property type="match status" value="1"/>
</dbReference>
<dbReference type="PROSITE" id="PS51194">
    <property type="entry name" value="HELICASE_CTER"/>
    <property type="match status" value="1"/>
</dbReference>
<dbReference type="InterPro" id="IPR014014">
    <property type="entry name" value="RNA_helicase_DEAD_Q_motif"/>
</dbReference>
<evidence type="ECO:0000256" key="6">
    <source>
        <dbReference type="PROSITE-ProRule" id="PRU00552"/>
    </source>
</evidence>
<dbReference type="GO" id="GO:0003724">
    <property type="term" value="F:RNA helicase activity"/>
    <property type="evidence" value="ECO:0007669"/>
    <property type="project" value="InterPro"/>
</dbReference>
<feature type="short sequence motif" description="Q motif" evidence="6">
    <location>
        <begin position="57"/>
        <end position="85"/>
    </location>
</feature>
<dbReference type="Pfam" id="PF00271">
    <property type="entry name" value="Helicase_C"/>
    <property type="match status" value="1"/>
</dbReference>
<feature type="compositionally biased region" description="Low complexity" evidence="7">
    <location>
        <begin position="9"/>
        <end position="31"/>
    </location>
</feature>
<proteinExistence type="inferred from homology"/>
<dbReference type="GO" id="GO:0005524">
    <property type="term" value="F:ATP binding"/>
    <property type="evidence" value="ECO:0007669"/>
    <property type="project" value="UniProtKB-KW"/>
</dbReference>
<gene>
    <name evidence="11" type="ORF">COY16_05480</name>
</gene>
<evidence type="ECO:0000256" key="3">
    <source>
        <dbReference type="ARBA" id="ARBA00022806"/>
    </source>
</evidence>
<dbReference type="InterPro" id="IPR044742">
    <property type="entry name" value="DEAD/DEAH_RhlB"/>
</dbReference>
<sequence>MYNNRRSPSRGFQGRNNNRSNGGGRRYSNQSKGSSLNPMMFVNRASGVEELPYISVNNFSDFPFAAMVHKNIQSRGYDKPTAIQDQAMTPILNGRDLVGIANTGTGKTAAFLLPLLTKVAQDRTQKVLIVTPTRELAAQIQDEFRLFSQGMGIYSTLVIGGSSINVQAKQLSRRPQFVIGTPGRLMDLEKRRILDLTQFNNVVLDEVDRMLDMGFIHDIKHIISFLPQKRQSLFFSATLPEATKAVMRNFLSDPITITIKSSSTSHNVDQDIVQTRGKDKVEILHDLLIKQEFQKVLVFGRTKWGINKLEKNLIDRGFKIASIHGNKTQAQRQRSLNMLKNNQIQVLLATDVASRGLDIDNVTHVINFNVPESYEDYVHRIGRTGRAGKKGVALTFVD</sequence>
<evidence type="ECO:0000259" key="10">
    <source>
        <dbReference type="PROSITE" id="PS51195"/>
    </source>
</evidence>
<keyword evidence="2" id="KW-0378">Hydrolase</keyword>
<dbReference type="InterPro" id="IPR050079">
    <property type="entry name" value="DEAD_box_RNA_helicase"/>
</dbReference>
<dbReference type="Gene3D" id="3.40.50.300">
    <property type="entry name" value="P-loop containing nucleotide triphosphate hydrolases"/>
    <property type="match status" value="2"/>
</dbReference>
<dbReference type="SMART" id="SM00490">
    <property type="entry name" value="HELICc"/>
    <property type="match status" value="1"/>
</dbReference>
<reference evidence="12" key="1">
    <citation type="submission" date="2017-09" db="EMBL/GenBank/DDBJ databases">
        <title>Depth-based differentiation of microbial function through sediment-hosted aquifers and enrichment of novel symbionts in the deep terrestrial subsurface.</title>
        <authorList>
            <person name="Probst A.J."/>
            <person name="Ladd B."/>
            <person name="Jarett J.K."/>
            <person name="Geller-Mcgrath D.E."/>
            <person name="Sieber C.M.K."/>
            <person name="Emerson J.B."/>
            <person name="Anantharaman K."/>
            <person name="Thomas B.C."/>
            <person name="Malmstrom R."/>
            <person name="Stieglmeier M."/>
            <person name="Klingl A."/>
            <person name="Woyke T."/>
            <person name="Ryan C.M."/>
            <person name="Banfield J.F."/>
        </authorList>
    </citation>
    <scope>NUCLEOTIDE SEQUENCE [LARGE SCALE GENOMIC DNA]</scope>
</reference>
<keyword evidence="4" id="KW-0067">ATP-binding</keyword>
<keyword evidence="3 11" id="KW-0347">Helicase</keyword>
<evidence type="ECO:0000256" key="4">
    <source>
        <dbReference type="ARBA" id="ARBA00022840"/>
    </source>
</evidence>
<dbReference type="GO" id="GO:0016787">
    <property type="term" value="F:hydrolase activity"/>
    <property type="evidence" value="ECO:0007669"/>
    <property type="project" value="UniProtKB-KW"/>
</dbReference>
<accession>A0A2M7TVZ8</accession>
<dbReference type="GO" id="GO:0003676">
    <property type="term" value="F:nucleic acid binding"/>
    <property type="evidence" value="ECO:0007669"/>
    <property type="project" value="InterPro"/>
</dbReference>
<protein>
    <submittedName>
        <fullName evidence="11">ATP-dependent helicase</fullName>
    </submittedName>
</protein>